<protein>
    <recommendedName>
        <fullName evidence="2">C2H2-type domain-containing protein</fullName>
    </recommendedName>
</protein>
<comment type="caution">
    <text evidence="3">The sequence shown here is derived from an EMBL/GenBank/DDBJ whole genome shotgun (WGS) entry which is preliminary data.</text>
</comment>
<evidence type="ECO:0000313" key="3">
    <source>
        <dbReference type="EMBL" id="RAL67344.1"/>
    </source>
</evidence>
<feature type="region of interest" description="Disordered" evidence="1">
    <location>
        <begin position="1"/>
        <end position="38"/>
    </location>
</feature>
<keyword evidence="4" id="KW-1185">Reference proteome</keyword>
<feature type="domain" description="C2H2-type" evidence="2">
    <location>
        <begin position="50"/>
        <end position="73"/>
    </location>
</feature>
<sequence>MAKDPKDTHAKKPNSQSDDNQPKRRGRPPKQPSPEVEIQAPNPMYLIYKCEWKNCPAQLHNLATLRLHLLKNHRKKENAMYSLPELGIVTQHKFKDENEWKSHVEKKHLTPYAWHMGDGPQNSLVTPSVGNQQLEGGDPRENNARRFKRRLSGLDYVLDPIYDYEPKSSTQARESNVQENNEAHSGTENEDEDDDNVDMNSGSSI</sequence>
<accession>A0A395J5E2</accession>
<dbReference type="OrthoDB" id="5424797at2759"/>
<reference evidence="3 4" key="1">
    <citation type="submission" date="2018-06" db="EMBL/GenBank/DDBJ databases">
        <title>Genome Sequence of the Brown Rot Fungal Pathogen Monilinia fructigena.</title>
        <authorList>
            <person name="Landi L."/>
            <person name="De Miccolis Angelini R.M."/>
            <person name="Pollastro S."/>
            <person name="Abate D."/>
            <person name="Faretra F."/>
            <person name="Romanazzi G."/>
        </authorList>
    </citation>
    <scope>NUCLEOTIDE SEQUENCE [LARGE SCALE GENOMIC DNA]</scope>
    <source>
        <strain evidence="3 4">Mfrg269</strain>
    </source>
</reference>
<feature type="region of interest" description="Disordered" evidence="1">
    <location>
        <begin position="165"/>
        <end position="205"/>
    </location>
</feature>
<evidence type="ECO:0000259" key="2">
    <source>
        <dbReference type="PROSITE" id="PS00028"/>
    </source>
</evidence>
<dbReference type="Proteomes" id="UP000249056">
    <property type="component" value="Unassembled WGS sequence"/>
</dbReference>
<feature type="compositionally biased region" description="Acidic residues" evidence="1">
    <location>
        <begin position="188"/>
        <end position="197"/>
    </location>
</feature>
<proteinExistence type="predicted"/>
<evidence type="ECO:0000313" key="4">
    <source>
        <dbReference type="Proteomes" id="UP000249056"/>
    </source>
</evidence>
<dbReference type="PROSITE" id="PS00028">
    <property type="entry name" value="ZINC_FINGER_C2H2_1"/>
    <property type="match status" value="1"/>
</dbReference>
<feature type="compositionally biased region" description="Basic and acidic residues" evidence="1">
    <location>
        <begin position="1"/>
        <end position="10"/>
    </location>
</feature>
<organism evidence="3 4">
    <name type="scientific">Monilinia fructigena</name>
    <dbReference type="NCBI Taxonomy" id="38457"/>
    <lineage>
        <taxon>Eukaryota</taxon>
        <taxon>Fungi</taxon>
        <taxon>Dikarya</taxon>
        <taxon>Ascomycota</taxon>
        <taxon>Pezizomycotina</taxon>
        <taxon>Leotiomycetes</taxon>
        <taxon>Helotiales</taxon>
        <taxon>Sclerotiniaceae</taxon>
        <taxon>Monilinia</taxon>
    </lineage>
</organism>
<gene>
    <name evidence="3" type="ORF">DID88_008103</name>
</gene>
<dbReference type="AlphaFoldDB" id="A0A395J5E2"/>
<dbReference type="InterPro" id="IPR013087">
    <property type="entry name" value="Znf_C2H2_type"/>
</dbReference>
<evidence type="ECO:0000256" key="1">
    <source>
        <dbReference type="SAM" id="MobiDB-lite"/>
    </source>
</evidence>
<dbReference type="EMBL" id="QKRW01000004">
    <property type="protein sequence ID" value="RAL67344.1"/>
    <property type="molecule type" value="Genomic_DNA"/>
</dbReference>
<name>A0A395J5E2_9HELO</name>
<feature type="compositionally biased region" description="Polar residues" evidence="1">
    <location>
        <begin position="167"/>
        <end position="180"/>
    </location>
</feature>